<proteinExistence type="inferred from homology"/>
<dbReference type="InterPro" id="IPR042262">
    <property type="entry name" value="CN_hydtase_beta_C"/>
</dbReference>
<dbReference type="Pfam" id="PF02211">
    <property type="entry name" value="NHase_beta_C"/>
    <property type="match status" value="1"/>
</dbReference>
<gene>
    <name evidence="8" type="primary">nthB</name>
    <name evidence="8" type="ORF">GR170_08405</name>
</gene>
<evidence type="ECO:0000259" key="6">
    <source>
        <dbReference type="Pfam" id="PF02211"/>
    </source>
</evidence>
<comment type="function">
    <text evidence="1 5">NHase catalyzes the hydration of various nitrile compounds to the corresponding amides.</text>
</comment>
<evidence type="ECO:0000256" key="4">
    <source>
        <dbReference type="ARBA" id="ARBA00044877"/>
    </source>
</evidence>
<dbReference type="EMBL" id="WUMU01000006">
    <property type="protein sequence ID" value="MXN17853.1"/>
    <property type="molecule type" value="Genomic_DNA"/>
</dbReference>
<feature type="domain" description="Nitrile hydratase beta subunit-like N-terminal" evidence="7">
    <location>
        <begin position="1"/>
        <end position="98"/>
    </location>
</feature>
<evidence type="ECO:0000259" key="7">
    <source>
        <dbReference type="Pfam" id="PF21006"/>
    </source>
</evidence>
<comment type="caution">
    <text evidence="8">The sequence shown here is derived from an EMBL/GenBank/DDBJ whole genome shotgun (WGS) entry which is preliminary data.</text>
</comment>
<comment type="catalytic activity">
    <reaction evidence="4 5">
        <text>an aliphatic primary amide = an aliphatic nitrile + H2O</text>
        <dbReference type="Rhea" id="RHEA:12673"/>
        <dbReference type="ChEBI" id="CHEBI:15377"/>
        <dbReference type="ChEBI" id="CHEBI:65285"/>
        <dbReference type="ChEBI" id="CHEBI:80291"/>
        <dbReference type="EC" id="4.2.1.84"/>
    </reaction>
</comment>
<dbReference type="AlphaFoldDB" id="A0A6L7G5C2"/>
<dbReference type="Proteomes" id="UP000477911">
    <property type="component" value="Unassembled WGS sequence"/>
</dbReference>
<dbReference type="GO" id="GO:0018822">
    <property type="term" value="F:nitrile hydratase activity"/>
    <property type="evidence" value="ECO:0007669"/>
    <property type="project" value="UniProtKB-EC"/>
</dbReference>
<evidence type="ECO:0000256" key="5">
    <source>
        <dbReference type="PIRNR" id="PIRNR001427"/>
    </source>
</evidence>
<keyword evidence="9" id="KW-1185">Reference proteome</keyword>
<protein>
    <recommendedName>
        <fullName evidence="5">Nitrile hydratase subunit beta</fullName>
        <shortName evidence="5">NHase</shortName>
        <ecNumber evidence="5">4.2.1.84</ecNumber>
    </recommendedName>
</protein>
<name>A0A6L7G5C2_9RHOB</name>
<accession>A0A6L7G5C2</accession>
<dbReference type="InterPro" id="IPR049054">
    <property type="entry name" value="CN_hydtase_beta-like_N"/>
</dbReference>
<dbReference type="NCBIfam" id="TIGR03888">
    <property type="entry name" value="nitrile_beta"/>
    <property type="match status" value="1"/>
</dbReference>
<evidence type="ECO:0000313" key="9">
    <source>
        <dbReference type="Proteomes" id="UP000477911"/>
    </source>
</evidence>
<feature type="domain" description="Nitrile hydratase beta subunit" evidence="6">
    <location>
        <begin position="128"/>
        <end position="220"/>
    </location>
</feature>
<organism evidence="8 9">
    <name type="scientific">Pseudooceanicola albus</name>
    <dbReference type="NCBI Taxonomy" id="2692189"/>
    <lineage>
        <taxon>Bacteria</taxon>
        <taxon>Pseudomonadati</taxon>
        <taxon>Pseudomonadota</taxon>
        <taxon>Alphaproteobacteria</taxon>
        <taxon>Rhodobacterales</taxon>
        <taxon>Paracoccaceae</taxon>
        <taxon>Pseudooceanicola</taxon>
    </lineage>
</organism>
<dbReference type="Gene3D" id="1.10.472.20">
    <property type="entry name" value="Nitrile hydratase, beta subunit"/>
    <property type="match status" value="1"/>
</dbReference>
<evidence type="ECO:0000256" key="1">
    <source>
        <dbReference type="ARBA" id="ARBA00004042"/>
    </source>
</evidence>
<keyword evidence="3 5" id="KW-0456">Lyase</keyword>
<evidence type="ECO:0000256" key="3">
    <source>
        <dbReference type="ARBA" id="ARBA00023239"/>
    </source>
</evidence>
<dbReference type="RefSeq" id="WP_160893608.1">
    <property type="nucleotide sequence ID" value="NZ_WUMU01000006.1"/>
</dbReference>
<reference evidence="8 9" key="1">
    <citation type="submission" date="2019-12" db="EMBL/GenBank/DDBJ databases">
        <authorList>
            <person name="Li M."/>
        </authorList>
    </citation>
    <scope>NUCLEOTIDE SEQUENCE [LARGE SCALE GENOMIC DNA]</scope>
    <source>
        <strain evidence="8 9">GBMRC 2024</strain>
    </source>
</reference>
<evidence type="ECO:0000256" key="2">
    <source>
        <dbReference type="ARBA" id="ARBA00009098"/>
    </source>
</evidence>
<dbReference type="Pfam" id="PF21006">
    <property type="entry name" value="NHase_beta_N"/>
    <property type="match status" value="1"/>
</dbReference>
<dbReference type="GO" id="GO:0046914">
    <property type="term" value="F:transition metal ion binding"/>
    <property type="evidence" value="ECO:0007669"/>
    <property type="project" value="InterPro"/>
</dbReference>
<dbReference type="InterPro" id="IPR008990">
    <property type="entry name" value="Elect_transpt_acc-like_dom_sf"/>
</dbReference>
<dbReference type="PIRSF" id="PIRSF001427">
    <property type="entry name" value="NHase_beta"/>
    <property type="match status" value="1"/>
</dbReference>
<dbReference type="Gene3D" id="2.30.30.50">
    <property type="match status" value="1"/>
</dbReference>
<comment type="similarity">
    <text evidence="2 5">Belongs to the nitrile hydratase subunit beta family.</text>
</comment>
<dbReference type="EC" id="4.2.1.84" evidence="5"/>
<evidence type="ECO:0000313" key="8">
    <source>
        <dbReference type="EMBL" id="MXN17853.1"/>
    </source>
</evidence>
<sequence length="222" mass="24841">MNSIHDLGGMHGMGPLPFEDNEPMFHEEWERRTCGMHLLTLMTGLAVADEARHSMERIEALHWLASPYYEHWLDGTTTYLQEKGIATAEELATGKASQPLPEWAEGLKALTPEQTATMFQTNHPVTGPATSEPKYQAGDKVRAININPKTHTRLPRYTRGKPCTIVAYRGACLYADARSVGQYDAVDHTYTVRFEGADLWGPDAGPKDAVFIDLYESYLEDL</sequence>
<dbReference type="InterPro" id="IPR003168">
    <property type="entry name" value="Nitrile_hydratase_bsu"/>
</dbReference>
<dbReference type="InterPro" id="IPR024690">
    <property type="entry name" value="CN_hydtase_beta_dom_C"/>
</dbReference>
<dbReference type="SUPFAM" id="SSF50090">
    <property type="entry name" value="Electron transport accessory proteins"/>
    <property type="match status" value="1"/>
</dbReference>